<dbReference type="Gene3D" id="3.90.1580.10">
    <property type="entry name" value="paralog of FGE (formylglycine-generating enzyme)"/>
    <property type="match status" value="1"/>
</dbReference>
<dbReference type="Proteomes" id="UP000824267">
    <property type="component" value="Unassembled WGS sequence"/>
</dbReference>
<name>A0A9D1RHM2_9BACT</name>
<evidence type="ECO:0000313" key="3">
    <source>
        <dbReference type="Proteomes" id="UP000824267"/>
    </source>
</evidence>
<organism evidence="2 3">
    <name type="scientific">Candidatus Onthomorpha intestinigallinarum</name>
    <dbReference type="NCBI Taxonomy" id="2840880"/>
    <lineage>
        <taxon>Bacteria</taxon>
        <taxon>Pseudomonadati</taxon>
        <taxon>Bacteroidota</taxon>
        <taxon>Bacteroidia</taxon>
        <taxon>Bacteroidales</taxon>
        <taxon>Candidatus Onthomorpha</taxon>
    </lineage>
</organism>
<reference evidence="2" key="1">
    <citation type="journal article" date="2021" name="PeerJ">
        <title>Extensive microbial diversity within the chicken gut microbiome revealed by metagenomics and culture.</title>
        <authorList>
            <person name="Gilroy R."/>
            <person name="Ravi A."/>
            <person name="Getino M."/>
            <person name="Pursley I."/>
            <person name="Horton D.L."/>
            <person name="Alikhan N.F."/>
            <person name="Baker D."/>
            <person name="Gharbi K."/>
            <person name="Hall N."/>
            <person name="Watson M."/>
            <person name="Adriaenssens E.M."/>
            <person name="Foster-Nyarko E."/>
            <person name="Jarju S."/>
            <person name="Secka A."/>
            <person name="Antonio M."/>
            <person name="Oren A."/>
            <person name="Chaudhuri R.R."/>
            <person name="La Ragione R."/>
            <person name="Hildebrand F."/>
            <person name="Pallen M.J."/>
        </authorList>
    </citation>
    <scope>NUCLEOTIDE SEQUENCE</scope>
    <source>
        <strain evidence="2">Gambia16-930</strain>
    </source>
</reference>
<evidence type="ECO:0000259" key="1">
    <source>
        <dbReference type="Pfam" id="PF03781"/>
    </source>
</evidence>
<dbReference type="AlphaFoldDB" id="A0A9D1RHM2"/>
<dbReference type="Pfam" id="PF03781">
    <property type="entry name" value="FGE-sulfatase"/>
    <property type="match status" value="1"/>
</dbReference>
<gene>
    <name evidence="2" type="ORF">IAC47_00770</name>
</gene>
<dbReference type="InterPro" id="IPR042095">
    <property type="entry name" value="SUMF_sf"/>
</dbReference>
<protein>
    <submittedName>
        <fullName evidence="2">Formylglycine-generating enzyme family protein</fullName>
    </submittedName>
</protein>
<dbReference type="InterPro" id="IPR016187">
    <property type="entry name" value="CTDL_fold"/>
</dbReference>
<sequence length="274" mass="30185">MGLNDVGASCQKVVASMFGGKSVGAGFASTSSSIGRSHPAEPEMVFVEGGTFLMGCTSEQGGDCDADESPNHLVTVSDFYISKYEITQGQWEAIMGTSIRQQRDKANREWPINGEGSNYPMYYVSWNDVQEFISRLNSLTGKQYRLPTEAEWEYAARGGKKSKGYKYSGSNFIEQVAWYSDNSGNTTHPVGSKQPNELGIYDMSGNVWEWCYDWYGAYGSGSHTNPVGPGSGSFRVSRGGSWNFIATNIRVSNRNNYTPSDRNSMLGFRLVCPK</sequence>
<dbReference type="InterPro" id="IPR051043">
    <property type="entry name" value="Sulfatase_Mod_Factor_Kinase"/>
</dbReference>
<evidence type="ECO:0000313" key="2">
    <source>
        <dbReference type="EMBL" id="HIW86797.1"/>
    </source>
</evidence>
<accession>A0A9D1RHM2</accession>
<dbReference type="SUPFAM" id="SSF56436">
    <property type="entry name" value="C-type lectin-like"/>
    <property type="match status" value="1"/>
</dbReference>
<dbReference type="PANTHER" id="PTHR23150">
    <property type="entry name" value="SULFATASE MODIFYING FACTOR 1, 2"/>
    <property type="match status" value="1"/>
</dbReference>
<dbReference type="GO" id="GO:0120147">
    <property type="term" value="F:formylglycine-generating oxidase activity"/>
    <property type="evidence" value="ECO:0007669"/>
    <property type="project" value="TreeGrafter"/>
</dbReference>
<feature type="domain" description="Sulfatase-modifying factor enzyme-like" evidence="1">
    <location>
        <begin position="41"/>
        <end position="271"/>
    </location>
</feature>
<proteinExistence type="predicted"/>
<reference evidence="2" key="2">
    <citation type="submission" date="2021-04" db="EMBL/GenBank/DDBJ databases">
        <authorList>
            <person name="Gilroy R."/>
        </authorList>
    </citation>
    <scope>NUCLEOTIDE SEQUENCE</scope>
    <source>
        <strain evidence="2">Gambia16-930</strain>
    </source>
</reference>
<dbReference type="PANTHER" id="PTHR23150:SF19">
    <property type="entry name" value="FORMYLGLYCINE-GENERATING ENZYME"/>
    <property type="match status" value="1"/>
</dbReference>
<comment type="caution">
    <text evidence="2">The sequence shown here is derived from an EMBL/GenBank/DDBJ whole genome shotgun (WGS) entry which is preliminary data.</text>
</comment>
<dbReference type="InterPro" id="IPR005532">
    <property type="entry name" value="SUMF_dom"/>
</dbReference>
<dbReference type="EMBL" id="DXGG01000029">
    <property type="protein sequence ID" value="HIW86797.1"/>
    <property type="molecule type" value="Genomic_DNA"/>
</dbReference>